<dbReference type="GO" id="GO:0009986">
    <property type="term" value="C:cell surface"/>
    <property type="evidence" value="ECO:0007669"/>
    <property type="project" value="InterPro"/>
</dbReference>
<evidence type="ECO:0000256" key="4">
    <source>
        <dbReference type="ARBA" id="ARBA00022729"/>
    </source>
</evidence>
<dbReference type="SMR" id="Q19827"/>
<dbReference type="WormBase" id="F26G1.3">
    <property type="protein sequence ID" value="CE02695"/>
    <property type="gene ID" value="WBGene00017839"/>
</dbReference>
<name>Q19827_CAEEL</name>
<dbReference type="InterPro" id="IPR038479">
    <property type="entry name" value="Transthyretin-like_sf"/>
</dbReference>
<comment type="similarity">
    <text evidence="2">Belongs to the nematode transthyretin-like family.</text>
</comment>
<dbReference type="PaxDb" id="6239-F26G1.3"/>
<evidence type="ECO:0000256" key="3">
    <source>
        <dbReference type="ARBA" id="ARBA00022525"/>
    </source>
</evidence>
<dbReference type="InterPro" id="IPR001534">
    <property type="entry name" value="Transthyretin-like"/>
</dbReference>
<keyword evidence="3" id="KW-0964">Secreted</keyword>
<dbReference type="EMBL" id="BX284602">
    <property type="protein sequence ID" value="CCD65846.1"/>
    <property type="molecule type" value="Genomic_DNA"/>
</dbReference>
<dbReference type="PhylomeDB" id="Q19827"/>
<proteinExistence type="inferred from homology"/>
<dbReference type="AlphaFoldDB" id="Q19827"/>
<dbReference type="Pfam" id="PF01060">
    <property type="entry name" value="TTR-52"/>
    <property type="match status" value="1"/>
</dbReference>
<evidence type="ECO:0000313" key="5">
    <source>
        <dbReference type="EMBL" id="CCD65846.1"/>
    </source>
</evidence>
<accession>Q19827</accession>
<dbReference type="AGR" id="WB:WBGene00017839"/>
<gene>
    <name evidence="5" type="ORF">CELE_F26G1.3</name>
    <name evidence="5 7" type="ORF">F26G1.3</name>
</gene>
<organism evidence="5 6">
    <name type="scientific">Caenorhabditis elegans</name>
    <dbReference type="NCBI Taxonomy" id="6239"/>
    <lineage>
        <taxon>Eukaryota</taxon>
        <taxon>Metazoa</taxon>
        <taxon>Ecdysozoa</taxon>
        <taxon>Nematoda</taxon>
        <taxon>Chromadorea</taxon>
        <taxon>Rhabditida</taxon>
        <taxon>Rhabditina</taxon>
        <taxon>Rhabditomorpha</taxon>
        <taxon>Rhabditoidea</taxon>
        <taxon>Rhabditidae</taxon>
        <taxon>Peloderinae</taxon>
        <taxon>Caenorhabditis</taxon>
    </lineage>
</organism>
<protein>
    <submittedName>
        <fullName evidence="5">Uncharacterized protein</fullName>
    </submittedName>
</protein>
<dbReference type="PIR" id="T16178">
    <property type="entry name" value="T16178"/>
</dbReference>
<dbReference type="KEGG" id="cel:CELE_F26G1.3"/>
<comment type="subcellular location">
    <subcellularLocation>
        <location evidence="1">Secreted</location>
    </subcellularLocation>
</comment>
<dbReference type="GeneID" id="184994"/>
<evidence type="ECO:0000313" key="7">
    <source>
        <dbReference type="WormBase" id="F26G1.3"/>
    </source>
</evidence>
<dbReference type="InParanoid" id="Q19827"/>
<dbReference type="OMA" id="FSEYPIN"/>
<dbReference type="Bgee" id="WBGene00017839">
    <property type="expression patterns" value="Expressed in larva"/>
</dbReference>
<dbReference type="HOGENOM" id="CLU_116889_0_0_1"/>
<dbReference type="GO" id="GO:0005576">
    <property type="term" value="C:extracellular region"/>
    <property type="evidence" value="ECO:0007669"/>
    <property type="project" value="UniProtKB-SubCell"/>
</dbReference>
<keyword evidence="6" id="KW-1185">Reference proteome</keyword>
<evidence type="ECO:0000313" key="6">
    <source>
        <dbReference type="Proteomes" id="UP000001940"/>
    </source>
</evidence>
<dbReference type="UCSC" id="F26G1.3">
    <property type="organism name" value="c. elegans"/>
</dbReference>
<dbReference type="CTD" id="184994"/>
<dbReference type="RefSeq" id="NP_494853.1">
    <property type="nucleotide sequence ID" value="NM_062452.5"/>
</dbReference>
<keyword evidence="4" id="KW-0732">Signal</keyword>
<dbReference type="Gene3D" id="2.60.40.3330">
    <property type="match status" value="1"/>
</dbReference>
<dbReference type="Proteomes" id="UP000001940">
    <property type="component" value="Chromosome II"/>
</dbReference>
<evidence type="ECO:0000256" key="1">
    <source>
        <dbReference type="ARBA" id="ARBA00004613"/>
    </source>
</evidence>
<reference evidence="5 6" key="1">
    <citation type="journal article" date="1998" name="Science">
        <title>Genome sequence of the nematode C. elegans: a platform for investigating biology.</title>
        <authorList>
            <consortium name="The C. elegans sequencing consortium"/>
            <person name="Sulson J.E."/>
            <person name="Waterston R."/>
        </authorList>
    </citation>
    <scope>NUCLEOTIDE SEQUENCE [LARGE SCALE GENOMIC DNA]</scope>
    <source>
        <strain evidence="5 6">Bristol N2</strain>
    </source>
</reference>
<sequence>MGVSAKDHPSFVIHGKLKCNGYPINGIVTMVDRFYIVFDHLLNFSEIPRSGKFRLFGEPNDDSLNAVLIVEHKCHNFTFRRTNQKVNRFSKFTIDLEDLHRNNNTLEIDIELANKQSTALPFVHLYKIILHGNR</sequence>
<evidence type="ECO:0000256" key="2">
    <source>
        <dbReference type="ARBA" id="ARBA00010112"/>
    </source>
</evidence>